<dbReference type="Proteomes" id="UP000000719">
    <property type="component" value="Chromosome"/>
</dbReference>
<dbReference type="PROSITE" id="PS50126">
    <property type="entry name" value="S1"/>
    <property type="match status" value="1"/>
</dbReference>
<dbReference type="eggNOG" id="COG1098">
    <property type="taxonomic scope" value="Bacteria"/>
</dbReference>
<keyword evidence="4" id="KW-1185">Reference proteome</keyword>
<dbReference type="InterPro" id="IPR003029">
    <property type="entry name" value="S1_domain"/>
</dbReference>
<protein>
    <submittedName>
        <fullName evidence="3">CRISPR-associated RAMP protein, Cmr6 family</fullName>
    </submittedName>
</protein>
<name>B8CY92_HALOH</name>
<dbReference type="AlphaFoldDB" id="B8CY92"/>
<dbReference type="EMBL" id="CP001098">
    <property type="protein sequence ID" value="ACL70261.1"/>
    <property type="molecule type" value="Genomic_DNA"/>
</dbReference>
<dbReference type="Pfam" id="PF00575">
    <property type="entry name" value="S1"/>
    <property type="match status" value="1"/>
</dbReference>
<dbReference type="Gene3D" id="2.40.50.140">
    <property type="entry name" value="Nucleic acid-binding proteins"/>
    <property type="match status" value="1"/>
</dbReference>
<evidence type="ECO:0000313" key="4">
    <source>
        <dbReference type="Proteomes" id="UP000000719"/>
    </source>
</evidence>
<gene>
    <name evidence="3" type="ordered locus">Hore_15110</name>
</gene>
<dbReference type="KEGG" id="hor:Hore_15110"/>
<dbReference type="OrthoDB" id="9813956at2"/>
<dbReference type="SUPFAM" id="SSF50249">
    <property type="entry name" value="Nucleic acid-binding proteins"/>
    <property type="match status" value="1"/>
</dbReference>
<reference evidence="3 4" key="1">
    <citation type="journal article" date="2009" name="PLoS ONE">
        <title>Genome analysis of the anaerobic thermohalophilic bacterium Halothermothrix orenii.</title>
        <authorList>
            <person name="Mavromatis K."/>
            <person name="Ivanova N."/>
            <person name="Anderson I."/>
            <person name="Lykidis A."/>
            <person name="Hooper S.D."/>
            <person name="Sun H."/>
            <person name="Kunin V."/>
            <person name="Lapidus A."/>
            <person name="Hugenholtz P."/>
            <person name="Patel B."/>
            <person name="Kyrpides N.C."/>
        </authorList>
    </citation>
    <scope>NUCLEOTIDE SEQUENCE [LARGE SCALE GENOMIC DNA]</scope>
    <source>
        <strain evidence="4">H 168 / OCM 544 / DSM 9562</strain>
    </source>
</reference>
<accession>B8CY92</accession>
<keyword evidence="1" id="KW-0051">Antiviral defense</keyword>
<evidence type="ECO:0000259" key="2">
    <source>
        <dbReference type="PROSITE" id="PS50126"/>
    </source>
</evidence>
<evidence type="ECO:0000256" key="1">
    <source>
        <dbReference type="ARBA" id="ARBA00023118"/>
    </source>
</evidence>
<dbReference type="SMART" id="SM00316">
    <property type="entry name" value="S1"/>
    <property type="match status" value="1"/>
</dbReference>
<dbReference type="RefSeq" id="WP_012636444.1">
    <property type="nucleotide sequence ID" value="NC_011899.1"/>
</dbReference>
<feature type="domain" description="S1 motif" evidence="2">
    <location>
        <begin position="17"/>
        <end position="87"/>
    </location>
</feature>
<dbReference type="InterPro" id="IPR010172">
    <property type="entry name" value="CRISPR-assoc_prot_TM1791"/>
</dbReference>
<dbReference type="GO" id="GO:0003676">
    <property type="term" value="F:nucleic acid binding"/>
    <property type="evidence" value="ECO:0007669"/>
    <property type="project" value="InterPro"/>
</dbReference>
<dbReference type="PANTHER" id="PTHR39965:SF1">
    <property type="entry name" value="CRISPR SYSTEM CMR SUBUNIT CMR6"/>
    <property type="match status" value="1"/>
</dbReference>
<dbReference type="InterPro" id="IPR012340">
    <property type="entry name" value="NA-bd_OB-fold"/>
</dbReference>
<evidence type="ECO:0000313" key="3">
    <source>
        <dbReference type="EMBL" id="ACL70261.1"/>
    </source>
</evidence>
<dbReference type="STRING" id="373903.Hore_15110"/>
<dbReference type="NCBIfam" id="TIGR01898">
    <property type="entry name" value="cas_TM1791_cmr6"/>
    <property type="match status" value="1"/>
</dbReference>
<proteinExistence type="predicted"/>
<dbReference type="PANTHER" id="PTHR39965">
    <property type="entry name" value="CRISPR SYSTEM CMR SUBUNIT CMR6"/>
    <property type="match status" value="1"/>
</dbReference>
<dbReference type="eggNOG" id="COG1604">
    <property type="taxonomic scope" value="Bacteria"/>
</dbReference>
<dbReference type="Pfam" id="PF03787">
    <property type="entry name" value="RAMPs"/>
    <property type="match status" value="1"/>
</dbReference>
<organism evidence="3 4">
    <name type="scientific">Halothermothrix orenii (strain H 168 / OCM 544 / DSM 9562)</name>
    <dbReference type="NCBI Taxonomy" id="373903"/>
    <lineage>
        <taxon>Bacteria</taxon>
        <taxon>Bacillati</taxon>
        <taxon>Bacillota</taxon>
        <taxon>Clostridia</taxon>
        <taxon>Halanaerobiales</taxon>
        <taxon>Halothermotrichaceae</taxon>
        <taxon>Halothermothrix</taxon>
    </lineage>
</organism>
<dbReference type="InterPro" id="IPR005537">
    <property type="entry name" value="RAMP_III_fam"/>
</dbReference>
<dbReference type="HOGENOM" id="CLU_053305_2_1_9"/>
<sequence>MKERGRRKISRHNFKEGDIVEGRVTRIKPYGAFVRLDEKKKIDGLIYISNIADKYVKDITNYINEGDQIRVKIINIEKDGKIALSFKYKSYIPNDTNKIIKKTAIENFYLQTNYYIYDFDESDKKDILANLTKNQNQFFSTKEIKSFLSRQEKQISYLSSIGYSVDNFVMTNDYRMVVGLGGANVLETNLMLHHIYGIPYIPGSSLKGLTRAWAVEKLREELDVKSYEKIESLLGEEKIDVKTLDEYQMNQFEKYRWIFGTKSQSGNAVFFDAYPEGRINIDIDIMTPHFKEYYQEMETTKKVNNPPDDTQSPVPIPFLVLDNQMFRFSVAVKCKECAGKRDNSCEYLNLTVNLLKEALRNLGVGAKTMVGYGYFE</sequence>
<dbReference type="GO" id="GO:0051607">
    <property type="term" value="P:defense response to virus"/>
    <property type="evidence" value="ECO:0007669"/>
    <property type="project" value="UniProtKB-KW"/>
</dbReference>